<evidence type="ECO:0000313" key="1">
    <source>
        <dbReference type="EMBL" id="EQC41450.1"/>
    </source>
</evidence>
<dbReference type="PANTHER" id="PTHR34144:SF7">
    <property type="entry name" value="EXPORT PROTEIN (CAP59), PUTATIVE (AFU_ORTHOLOGUE AFUA_7G05020)-RELATED"/>
    <property type="match status" value="1"/>
</dbReference>
<gene>
    <name evidence="1" type="ORF">SDRG_01418</name>
</gene>
<dbReference type="OrthoDB" id="262547at2759"/>
<sequence length="429" mass="48281">MLNFRGDVLSRSLPLPFTLPSSQPAPRSPRAVWPLRKCARALYLIVAILGVLLLATREAREPAPSKGVQRQYLQGRKILIAANYFNNMDLLDAHCDEMALLLDALVLAGATPYVSVYENGSKDETPAFLREWQRRLDERGIANTINIDDAPSWSTVFEERKKNGTVKGEDEMAIRIGAMADIRNKALAPLDASFDDVLFFNDVIFLADDILRLLLTGRMEYDVVCSMDFNRITFYDTWVARDVNAERMASLYPFSADIVTQGLIAHGRPFPVSSCWNGVVAMKAAPFLKHKIQFRTWQAQEPRLLGRPSALQGVVYNDSCPASECLLVFEDLSRFGYNRFYMHPTVHVTYSSVDWVLHRTLGGALNLIASWTLTLQPHGRVPPGHRIPQCGLAREVTLQSWVIPATLCLKVIVAWRVLRWVRPGKLAVE</sequence>
<dbReference type="EMBL" id="JH767134">
    <property type="protein sequence ID" value="EQC41450.1"/>
    <property type="molecule type" value="Genomic_DNA"/>
</dbReference>
<keyword evidence="2" id="KW-1185">Reference proteome</keyword>
<dbReference type="PANTHER" id="PTHR34144">
    <property type="entry name" value="CHROMOSOME 8, WHOLE GENOME SHOTGUN SEQUENCE"/>
    <property type="match status" value="1"/>
</dbReference>
<organism evidence="1 2">
    <name type="scientific">Saprolegnia diclina (strain VS20)</name>
    <dbReference type="NCBI Taxonomy" id="1156394"/>
    <lineage>
        <taxon>Eukaryota</taxon>
        <taxon>Sar</taxon>
        <taxon>Stramenopiles</taxon>
        <taxon>Oomycota</taxon>
        <taxon>Saprolegniomycetes</taxon>
        <taxon>Saprolegniales</taxon>
        <taxon>Saprolegniaceae</taxon>
        <taxon>Saprolegnia</taxon>
    </lineage>
</organism>
<dbReference type="Proteomes" id="UP000030762">
    <property type="component" value="Unassembled WGS sequence"/>
</dbReference>
<dbReference type="AlphaFoldDB" id="T0R520"/>
<proteinExistence type="predicted"/>
<dbReference type="Pfam" id="PF11735">
    <property type="entry name" value="CAP59_mtransfer"/>
    <property type="match status" value="1"/>
</dbReference>
<name>T0R520_SAPDV</name>
<dbReference type="RefSeq" id="XP_008605164.1">
    <property type="nucleotide sequence ID" value="XM_008606942.1"/>
</dbReference>
<dbReference type="InterPro" id="IPR021047">
    <property type="entry name" value="Mannosyltransferase_CMT1"/>
</dbReference>
<dbReference type="VEuPathDB" id="FungiDB:SDRG_01418"/>
<dbReference type="OMA" id="FRTHPEC"/>
<dbReference type="InParanoid" id="T0R520"/>
<reference evidence="1 2" key="1">
    <citation type="submission" date="2012-04" db="EMBL/GenBank/DDBJ databases">
        <title>The Genome Sequence of Saprolegnia declina VS20.</title>
        <authorList>
            <consortium name="The Broad Institute Genome Sequencing Platform"/>
            <person name="Russ C."/>
            <person name="Nusbaum C."/>
            <person name="Tyler B."/>
            <person name="van West P."/>
            <person name="Dieguez-Uribeondo J."/>
            <person name="de Bruijn I."/>
            <person name="Tripathy S."/>
            <person name="Jiang R."/>
            <person name="Young S.K."/>
            <person name="Zeng Q."/>
            <person name="Gargeya S."/>
            <person name="Fitzgerald M."/>
            <person name="Haas B."/>
            <person name="Abouelleil A."/>
            <person name="Alvarado L."/>
            <person name="Arachchi H.M."/>
            <person name="Berlin A."/>
            <person name="Chapman S.B."/>
            <person name="Goldberg J."/>
            <person name="Griggs A."/>
            <person name="Gujja S."/>
            <person name="Hansen M."/>
            <person name="Howarth C."/>
            <person name="Imamovic A."/>
            <person name="Larimer J."/>
            <person name="McCowen C."/>
            <person name="Montmayeur A."/>
            <person name="Murphy C."/>
            <person name="Neiman D."/>
            <person name="Pearson M."/>
            <person name="Priest M."/>
            <person name="Roberts A."/>
            <person name="Saif S."/>
            <person name="Shea T."/>
            <person name="Sisk P."/>
            <person name="Sykes S."/>
            <person name="Wortman J."/>
            <person name="Nusbaum C."/>
            <person name="Birren B."/>
        </authorList>
    </citation>
    <scope>NUCLEOTIDE SEQUENCE [LARGE SCALE GENOMIC DNA]</scope>
    <source>
        <strain evidence="1 2">VS20</strain>
    </source>
</reference>
<evidence type="ECO:0000313" key="2">
    <source>
        <dbReference type="Proteomes" id="UP000030762"/>
    </source>
</evidence>
<protein>
    <submittedName>
        <fullName evidence="1">Uncharacterized protein</fullName>
    </submittedName>
</protein>
<dbReference type="STRING" id="1156394.T0R520"/>
<accession>T0R520</accession>
<dbReference type="eggNOG" id="ENOG502RJAT">
    <property type="taxonomic scope" value="Eukaryota"/>
</dbReference>
<dbReference type="GeneID" id="19942145"/>